<dbReference type="AlphaFoldDB" id="A0A140NJ31"/>
<evidence type="ECO:0000313" key="2">
    <source>
        <dbReference type="Proteomes" id="UP000005012"/>
    </source>
</evidence>
<dbReference type="OrthoDB" id="6458000at2"/>
<gene>
    <name evidence="1" type="ordered locus">S70_09520</name>
</gene>
<evidence type="ECO:0000313" key="1">
    <source>
        <dbReference type="EMBL" id="AFH93764.1"/>
    </source>
</evidence>
<dbReference type="GeneID" id="93517436"/>
<dbReference type="Proteomes" id="UP000005012">
    <property type="component" value="Chromosome"/>
</dbReference>
<dbReference type="KEGG" id="psi:S70_09520"/>
<sequence length="578" mass="67166">MSEIKYLQEKQYLQKLADDYAREKPHLAHVLDPQDPHTGYLLEGFAFLSARLQEKIDDAFPEITLPLLQRLGSQAIKGLPSTTIIQVDQDGVIDYPYYLSENNLILGPKGASFSLCYGVTLQPYSIVERKITHQPNRSCISLRVKYRGIIKEYDTASLNLFLSKQKAIADTLMLGFSQYFDYIELNHDGKSYRGNSLDFYFEPKIGKKFQIFQQTDNQLSAPQQLLEGFYLPHVHHFIDINVPLITKQLNWQDDDTFVINIYFNKQLSITQAQCEESFYLNCVPAIDKEKQNELKIDFKYNQSSYLLPIPDNHYLAHLSDIQLSLEPHEKVRGLYCDFYPMTDFTAASRLLPQYQQALFYALTIDNDIRGRTLYYLNFYDNKGTPMVVPPSLRFSCNYVSFEQYQESRIGVLNSHSEKVPEGVKTANITELSNCYPPIVNDKYYWQLLSHYSANAFMLMSLDTIKQMLTEYILYRENDRQVTRKLERLLSGCIALKTNLYDHILKGKPYRCLSLVVTLDIQKFENEGEAFMFVTHLYHFFPFCLSENMLLEMSVNFNDADLPTWYLSPSPLQGYKSLL</sequence>
<reference evidence="2" key="2">
    <citation type="submission" date="2012-04" db="EMBL/GenBank/DDBJ databases">
        <title>Complete genome sequence of Providencia stuartii clinical isolate MRSN 2154.</title>
        <authorList>
            <person name="Clifford R.J."/>
            <person name="Hang J."/>
            <person name="Riley M.C."/>
            <person name="Onmus-Leone F."/>
            <person name="Kuschner R.A."/>
            <person name="Lesho E.P."/>
            <person name="Waterman P.E."/>
        </authorList>
    </citation>
    <scope>NUCLEOTIDE SEQUENCE [LARGE SCALE GENOMIC DNA]</scope>
    <source>
        <strain evidence="2">MRSN 2154</strain>
    </source>
</reference>
<dbReference type="RefSeq" id="WP_004926329.1">
    <property type="nucleotide sequence ID" value="NC_017731.1"/>
</dbReference>
<dbReference type="HOGENOM" id="CLU_028593_4_1_6"/>
<reference evidence="1 2" key="1">
    <citation type="journal article" date="2012" name="J. Bacteriol.">
        <title>Complete Genome Sequence of Providencia stuartii Clinical Isolate MRSN 2154.</title>
        <authorList>
            <person name="Clifford R.J."/>
            <person name="Hang J."/>
            <person name="Riley M.C."/>
            <person name="Onmus-Leone F."/>
            <person name="Kuschner R.A."/>
            <person name="Lesho E.P."/>
            <person name="Waterman P.E."/>
        </authorList>
    </citation>
    <scope>NUCLEOTIDE SEQUENCE [LARGE SCALE GENOMIC DNA]</scope>
    <source>
        <strain evidence="1 2">MRSN 2154</strain>
    </source>
</reference>
<dbReference type="PANTHER" id="PTHR35370:SF1">
    <property type="entry name" value="TYPE VI SECRETION SYSTEM COMPONENT TSSF1"/>
    <property type="match status" value="1"/>
</dbReference>
<proteinExistence type="predicted"/>
<organism evidence="1 2">
    <name type="scientific">Providencia stuartii (strain MRSN 2154)</name>
    <dbReference type="NCBI Taxonomy" id="1157951"/>
    <lineage>
        <taxon>Bacteria</taxon>
        <taxon>Pseudomonadati</taxon>
        <taxon>Pseudomonadota</taxon>
        <taxon>Gammaproteobacteria</taxon>
        <taxon>Enterobacterales</taxon>
        <taxon>Morganellaceae</taxon>
        <taxon>Providencia</taxon>
    </lineage>
</organism>
<dbReference type="EMBL" id="CP003488">
    <property type="protein sequence ID" value="AFH93764.1"/>
    <property type="molecule type" value="Genomic_DNA"/>
</dbReference>
<dbReference type="PANTHER" id="PTHR35370">
    <property type="entry name" value="CYTOPLASMIC PROTEIN-RELATED-RELATED"/>
    <property type="match status" value="1"/>
</dbReference>
<dbReference type="PATRIC" id="fig|1157951.4.peg.1908"/>
<accession>A0A140NJ31</accession>
<protein>
    <recommendedName>
        <fullName evidence="3">Type VI secretion protein</fullName>
    </recommendedName>
</protein>
<dbReference type="Pfam" id="PF05947">
    <property type="entry name" value="T6SS_TssF"/>
    <property type="match status" value="1"/>
</dbReference>
<dbReference type="InterPro" id="IPR010272">
    <property type="entry name" value="T6SS_TssF"/>
</dbReference>
<evidence type="ECO:0008006" key="3">
    <source>
        <dbReference type="Google" id="ProtNLM"/>
    </source>
</evidence>
<name>A0A140NJ31_PROSM</name>